<keyword evidence="2" id="KW-0067">ATP-binding</keyword>
<dbReference type="InterPro" id="IPR036388">
    <property type="entry name" value="WH-like_DNA-bd_sf"/>
</dbReference>
<feature type="domain" description="HTH luxR-type" evidence="4">
    <location>
        <begin position="859"/>
        <end position="924"/>
    </location>
</feature>
<feature type="compositionally biased region" description="Basic and acidic residues" evidence="3">
    <location>
        <begin position="930"/>
        <end position="939"/>
    </location>
</feature>
<keyword evidence="1" id="KW-0547">Nucleotide-binding</keyword>
<dbReference type="GO" id="GO:0005737">
    <property type="term" value="C:cytoplasm"/>
    <property type="evidence" value="ECO:0007669"/>
    <property type="project" value="TreeGrafter"/>
</dbReference>
<dbReference type="Gene3D" id="1.10.10.10">
    <property type="entry name" value="Winged helix-like DNA-binding domain superfamily/Winged helix DNA-binding domain"/>
    <property type="match status" value="1"/>
</dbReference>
<keyword evidence="6" id="KW-1185">Reference proteome</keyword>
<dbReference type="Pfam" id="PF00196">
    <property type="entry name" value="GerE"/>
    <property type="match status" value="1"/>
</dbReference>
<dbReference type="PANTHER" id="PTHR16305:SF35">
    <property type="entry name" value="TRANSCRIPTIONAL ACTIVATOR DOMAIN"/>
    <property type="match status" value="1"/>
</dbReference>
<dbReference type="GO" id="GO:0006355">
    <property type="term" value="P:regulation of DNA-templated transcription"/>
    <property type="evidence" value="ECO:0007669"/>
    <property type="project" value="InterPro"/>
</dbReference>
<evidence type="ECO:0000259" key="4">
    <source>
        <dbReference type="PROSITE" id="PS50043"/>
    </source>
</evidence>
<sequence>MTEGTAVGADGARPARERWWRLRTTRARTRGPVLLLVEGAAGTGKSALLTRLLECREFASAEHHLLDCTPTGLRTREPARGEGKPGRPDGTPRPPAESLLAALASDPPAHPLVLVAEDAHLADEESLNALWGCLDGPVREDLTLVLAYRPEELPVPGLPWGRERDYPARLTVLRHRLAPLDEERTGDLARTALGPGPCGPGFTARLHARSGGNPQVLVDLLGLCAPADGDTRPRTAEDVDEAGVPARLATLTLRRLAALPGPYRPVVEAAAVLDAPALSGELAAVSRCPDHEAALTAALATGLLEESGQDGYRFGVPLAARAVREHLPGPVRERLHRAAAEMLGREQPVPWERIAGHRRGARQLRLWLRAVERAARHYGGTGDHLAAISLLERTLAVARVPRQLRDRLAILLAHNALEGPRSDRAVQVLRQIIDDPDLDRGVRGEARLDLGMLLSNQAGQPLEGNTELIRAVEELADRPALASRAMSHLAMPDWPGLSLAENMRWLEGAEEAAERSGDEVARAAVLANRLSALLGTGHPAARDLLDRLPRAHELLACRQHAARGLVNAGEDAVGIGDYALATRLLAEGIELSRRTGTPYNVASGRGAQLLCDWMTGHWEDLPEQARAFAGESEGMPMLSGLPGMALAGLALARGDWAEVERRLYGPHAPAENAAPVTVMAMASALRIRLALARGQREEAAGETAVAWRRLRAKGVWVWAAESAPWALDAVLGMGQREQARSMVEEFAAGLEGRDAPAASAALEWCRGALAEAEGEVAEAVGRFRGAGAAFAALPRPYLAALAAERAGTLAAAAGTDRALGELQRAVAELSGLGALWDAARVRAVLRDLQPPEERRPRGRPSYGGRLSPREEEVARFAASGLTNREIALTLHLSPRTVEQHIAHAMRKTGAQTRAGLAALPPEPPDQGAAGRRDAPDARA</sequence>
<dbReference type="SUPFAM" id="SSF52540">
    <property type="entry name" value="P-loop containing nucleoside triphosphate hydrolases"/>
    <property type="match status" value="1"/>
</dbReference>
<dbReference type="GO" id="GO:0003677">
    <property type="term" value="F:DNA binding"/>
    <property type="evidence" value="ECO:0007669"/>
    <property type="project" value="InterPro"/>
</dbReference>
<organism evidence="5 6">
    <name type="scientific">Streptomyces albus (strain ATCC 21838 / DSM 41398 / FERM P-419 / JCM 4703 / NBRC 107858)</name>
    <dbReference type="NCBI Taxonomy" id="1081613"/>
    <lineage>
        <taxon>Bacteria</taxon>
        <taxon>Bacillati</taxon>
        <taxon>Actinomycetota</taxon>
        <taxon>Actinomycetes</taxon>
        <taxon>Kitasatosporales</taxon>
        <taxon>Streptomycetaceae</taxon>
        <taxon>Streptomyces</taxon>
    </lineage>
</organism>
<name>A0A0B5EIT4_STRA4</name>
<protein>
    <submittedName>
        <fullName evidence="5">Large transcriptional regulator</fullName>
    </submittedName>
</protein>
<accession>A0A0B5EIT4</accession>
<dbReference type="InterPro" id="IPR016032">
    <property type="entry name" value="Sig_transdc_resp-reg_C-effctor"/>
</dbReference>
<feature type="compositionally biased region" description="Basic and acidic residues" evidence="3">
    <location>
        <begin position="74"/>
        <end position="87"/>
    </location>
</feature>
<dbReference type="CDD" id="cd06170">
    <property type="entry name" value="LuxR_C_like"/>
    <property type="match status" value="1"/>
</dbReference>
<proteinExistence type="predicted"/>
<dbReference type="AlphaFoldDB" id="A0A0B5EIT4"/>
<dbReference type="PANTHER" id="PTHR16305">
    <property type="entry name" value="TESTICULAR SOLUBLE ADENYLYL CYCLASE"/>
    <property type="match status" value="1"/>
</dbReference>
<dbReference type="GO" id="GO:0004016">
    <property type="term" value="F:adenylate cyclase activity"/>
    <property type="evidence" value="ECO:0007669"/>
    <property type="project" value="TreeGrafter"/>
</dbReference>
<evidence type="ECO:0000256" key="1">
    <source>
        <dbReference type="ARBA" id="ARBA00022741"/>
    </source>
</evidence>
<dbReference type="Proteomes" id="UP000031523">
    <property type="component" value="Chromosome"/>
</dbReference>
<dbReference type="InterPro" id="IPR000792">
    <property type="entry name" value="Tscrpt_reg_LuxR_C"/>
</dbReference>
<dbReference type="PROSITE" id="PS50043">
    <property type="entry name" value="HTH_LUXR_2"/>
    <property type="match status" value="1"/>
</dbReference>
<dbReference type="KEGG" id="sals:SLNWT_0998"/>
<feature type="region of interest" description="Disordered" evidence="3">
    <location>
        <begin position="69"/>
        <end position="97"/>
    </location>
</feature>
<evidence type="ECO:0000256" key="2">
    <source>
        <dbReference type="ARBA" id="ARBA00022840"/>
    </source>
</evidence>
<dbReference type="EMBL" id="CP010519">
    <property type="protein sequence ID" value="AJE81374.1"/>
    <property type="molecule type" value="Genomic_DNA"/>
</dbReference>
<dbReference type="PROSITE" id="PS00622">
    <property type="entry name" value="HTH_LUXR_1"/>
    <property type="match status" value="1"/>
</dbReference>
<dbReference type="PRINTS" id="PR00038">
    <property type="entry name" value="HTHLUXR"/>
</dbReference>
<dbReference type="GO" id="GO:0005524">
    <property type="term" value="F:ATP binding"/>
    <property type="evidence" value="ECO:0007669"/>
    <property type="project" value="UniProtKB-KW"/>
</dbReference>
<dbReference type="InterPro" id="IPR027417">
    <property type="entry name" value="P-loop_NTPase"/>
</dbReference>
<dbReference type="SUPFAM" id="SSF46894">
    <property type="entry name" value="C-terminal effector domain of the bipartite response regulators"/>
    <property type="match status" value="1"/>
</dbReference>
<reference evidence="5 6" key="1">
    <citation type="submission" date="2015-01" db="EMBL/GenBank/DDBJ databases">
        <title>Enhanced salinomycin production by adjusting the supply of polyketide extender units in Streptomyce albus DSM 41398.</title>
        <authorList>
            <person name="Lu C."/>
        </authorList>
    </citation>
    <scope>NUCLEOTIDE SEQUENCE [LARGE SCALE GENOMIC DNA]</scope>
    <source>
        <strain evidence="6">ATCC 21838 / DSM 41398 / FERM P-419 / JCM 4703 / NBRC 107858</strain>
    </source>
</reference>
<feature type="region of interest" description="Disordered" evidence="3">
    <location>
        <begin position="850"/>
        <end position="870"/>
    </location>
</feature>
<dbReference type="SMART" id="SM00421">
    <property type="entry name" value="HTH_LUXR"/>
    <property type="match status" value="1"/>
</dbReference>
<evidence type="ECO:0000256" key="3">
    <source>
        <dbReference type="SAM" id="MobiDB-lite"/>
    </source>
</evidence>
<gene>
    <name evidence="5" type="ORF">SLNWT_0998</name>
</gene>
<feature type="region of interest" description="Disordered" evidence="3">
    <location>
        <begin position="907"/>
        <end position="939"/>
    </location>
</feature>
<evidence type="ECO:0000313" key="6">
    <source>
        <dbReference type="Proteomes" id="UP000031523"/>
    </source>
</evidence>
<evidence type="ECO:0000313" key="5">
    <source>
        <dbReference type="EMBL" id="AJE81374.1"/>
    </source>
</evidence>